<accession>A0A239XCK2</accession>
<gene>
    <name evidence="1" type="ORF">SAMEA4504048_01766</name>
</gene>
<dbReference type="KEGG" id="saco:SAME_01766"/>
<evidence type="ECO:0000313" key="2">
    <source>
        <dbReference type="Proteomes" id="UP000215144"/>
    </source>
</evidence>
<sequence length="54" mass="6058">MEKVIVSLGLLSFVFLGVISYKNIPVVLVNLKMSQIISKYNLFNSQLQPCHFSG</sequence>
<evidence type="ECO:0000313" key="1">
    <source>
        <dbReference type="EMBL" id="SNV43913.1"/>
    </source>
</evidence>
<proteinExistence type="predicted"/>
<dbReference type="AlphaFoldDB" id="A0A239XCK2"/>
<protein>
    <submittedName>
        <fullName evidence="1">Uncharacterized protein</fullName>
    </submittedName>
</protein>
<organism evidence="1 2">
    <name type="scientific">Streptococcus acidominimus</name>
    <dbReference type="NCBI Taxonomy" id="1326"/>
    <lineage>
        <taxon>Bacteria</taxon>
        <taxon>Bacillati</taxon>
        <taxon>Bacillota</taxon>
        <taxon>Bacilli</taxon>
        <taxon>Lactobacillales</taxon>
        <taxon>Streptococcaceae</taxon>
        <taxon>Streptococcus</taxon>
    </lineage>
</organism>
<dbReference type="Proteomes" id="UP000215144">
    <property type="component" value="Chromosome 1"/>
</dbReference>
<reference evidence="1 2" key="1">
    <citation type="submission" date="2017-06" db="EMBL/GenBank/DDBJ databases">
        <authorList>
            <consortium name="Pathogen Informatics"/>
        </authorList>
    </citation>
    <scope>NUCLEOTIDE SEQUENCE [LARGE SCALE GENOMIC DNA]</scope>
    <source>
        <strain evidence="1 2">NCTC11291</strain>
    </source>
</reference>
<dbReference type="EMBL" id="LT906454">
    <property type="protein sequence ID" value="SNV43913.1"/>
    <property type="molecule type" value="Genomic_DNA"/>
</dbReference>
<name>A0A239XCK2_STRAI</name>